<comment type="caution">
    <text evidence="2">The sequence shown here is derived from an EMBL/GenBank/DDBJ whole genome shotgun (WGS) entry which is preliminary data.</text>
</comment>
<evidence type="ECO:0000313" key="3">
    <source>
        <dbReference type="Proteomes" id="UP001168821"/>
    </source>
</evidence>
<dbReference type="AlphaFoldDB" id="A0AA38HP39"/>
<evidence type="ECO:0000313" key="2">
    <source>
        <dbReference type="EMBL" id="KAJ3641403.1"/>
    </source>
</evidence>
<sequence length="214" mass="23444">MPCSFPSRACDILLSHISLVHEGITMKLSLPDHYLNFARLKFGKLTQRAVVLGCEGNRCWHRPCYPYIRCSNPGDAANPKHSGQRAVAEGCCVRACSVGGHQSRHAENEETEEASTSKAIEVREEPSETPSQLSIALDEPCVSLTPSLFEGLETHGKNMGLLRHVCGVGRRNKFKSLGSNVQQKSIVEQGGSQCSVVMIYQQPQKKTTGVLHSK</sequence>
<accession>A0AA38HP39</accession>
<keyword evidence="3" id="KW-1185">Reference proteome</keyword>
<protein>
    <submittedName>
        <fullName evidence="2">Uncharacterized protein</fullName>
    </submittedName>
</protein>
<proteinExistence type="predicted"/>
<feature type="region of interest" description="Disordered" evidence="1">
    <location>
        <begin position="103"/>
        <end position="128"/>
    </location>
</feature>
<dbReference type="EMBL" id="JALNTZ010000009">
    <property type="protein sequence ID" value="KAJ3641403.1"/>
    <property type="molecule type" value="Genomic_DNA"/>
</dbReference>
<organism evidence="2 3">
    <name type="scientific">Zophobas morio</name>
    <dbReference type="NCBI Taxonomy" id="2755281"/>
    <lineage>
        <taxon>Eukaryota</taxon>
        <taxon>Metazoa</taxon>
        <taxon>Ecdysozoa</taxon>
        <taxon>Arthropoda</taxon>
        <taxon>Hexapoda</taxon>
        <taxon>Insecta</taxon>
        <taxon>Pterygota</taxon>
        <taxon>Neoptera</taxon>
        <taxon>Endopterygota</taxon>
        <taxon>Coleoptera</taxon>
        <taxon>Polyphaga</taxon>
        <taxon>Cucujiformia</taxon>
        <taxon>Tenebrionidae</taxon>
        <taxon>Zophobas</taxon>
    </lineage>
</organism>
<dbReference type="Proteomes" id="UP001168821">
    <property type="component" value="Unassembled WGS sequence"/>
</dbReference>
<reference evidence="2" key="1">
    <citation type="journal article" date="2023" name="G3 (Bethesda)">
        <title>Whole genome assemblies of Zophobas morio and Tenebrio molitor.</title>
        <authorList>
            <person name="Kaur S."/>
            <person name="Stinson S.A."/>
            <person name="diCenzo G.C."/>
        </authorList>
    </citation>
    <scope>NUCLEOTIDE SEQUENCE</scope>
    <source>
        <strain evidence="2">QUZm001</strain>
    </source>
</reference>
<evidence type="ECO:0000256" key="1">
    <source>
        <dbReference type="SAM" id="MobiDB-lite"/>
    </source>
</evidence>
<name>A0AA38HP39_9CUCU</name>
<gene>
    <name evidence="2" type="ORF">Zmor_027913</name>
</gene>